<dbReference type="InterPro" id="IPR005656">
    <property type="entry name" value="MmgE_PrpD"/>
</dbReference>
<dbReference type="Gene3D" id="3.30.1330.120">
    <property type="entry name" value="2-methylcitrate dehydratase PrpD"/>
    <property type="match status" value="1"/>
</dbReference>
<dbReference type="Pfam" id="PF03972">
    <property type="entry name" value="MmgE_PrpD_N"/>
    <property type="match status" value="1"/>
</dbReference>
<keyword evidence="5" id="KW-1185">Reference proteome</keyword>
<dbReference type="PANTHER" id="PTHR16943:SF8">
    <property type="entry name" value="2-METHYLCITRATE DEHYDRATASE"/>
    <property type="match status" value="1"/>
</dbReference>
<dbReference type="InterPro" id="IPR036148">
    <property type="entry name" value="MmgE/PrpD_sf"/>
</dbReference>
<reference evidence="5" key="1">
    <citation type="journal article" date="2019" name="Int. J. Syst. Evol. Microbiol.">
        <title>The Global Catalogue of Microorganisms (GCM) 10K type strain sequencing project: providing services to taxonomists for standard genome sequencing and annotation.</title>
        <authorList>
            <consortium name="The Broad Institute Genomics Platform"/>
            <consortium name="The Broad Institute Genome Sequencing Center for Infectious Disease"/>
            <person name="Wu L."/>
            <person name="Ma J."/>
        </authorList>
    </citation>
    <scope>NUCLEOTIDE SEQUENCE [LARGE SCALE GENOMIC DNA]</scope>
    <source>
        <strain evidence="5">JCM 17666</strain>
    </source>
</reference>
<name>A0ABP8H9U1_9BURK</name>
<evidence type="ECO:0000259" key="3">
    <source>
        <dbReference type="Pfam" id="PF19305"/>
    </source>
</evidence>
<sequence length="462" mass="49241">MKPEQSATVSRLIAAFAVAFRERPLSPAQRHVAYRALLDTVAVAIAGRGEQAPRFLRDYLSEMTGSGRATAWTTGERLPAEAAALLNGTAAHMLDYDDMLPPMVGHPSVVLVPPLAALAEMTGADGRRFAQAYVAGFEVLAKISAVMALPHVVKGWHSTASIGTLGAAVAASVLLGLDEVQTMHALGLAIAQTAGNRQNFGTMAKSFQVGQAGSVALRAALLAQRGFDAPRDALEGKYGYMALYAANEDLTAALDTLGRGPLDFDAIGIDVKKYPCCYALHKPLDGVLGLRAAHGLGPDDVERVEIVTQKRGLQPLVYTDPKSGLEAKFSMEYCVAAALLDGRIRLSSFDADQVTRPQVRALYPRIAKREVDGDMLPRWAEVTLHLKGGAQLRRRVDTSRGDAQDPLTDAELVEKAEDCFAFGGLDLPASAFAAEVFALADQRVADVLGALRAPESRGEVVR</sequence>
<protein>
    <submittedName>
        <fullName evidence="4">MmgE/PrpD family protein</fullName>
    </submittedName>
</protein>
<dbReference type="RefSeq" id="WP_345250694.1">
    <property type="nucleotide sequence ID" value="NZ_BAABFO010000014.1"/>
</dbReference>
<dbReference type="InterPro" id="IPR045337">
    <property type="entry name" value="MmgE_PrpD_C"/>
</dbReference>
<evidence type="ECO:0000256" key="1">
    <source>
        <dbReference type="ARBA" id="ARBA00006174"/>
    </source>
</evidence>
<dbReference type="PANTHER" id="PTHR16943">
    <property type="entry name" value="2-METHYLCITRATE DEHYDRATASE-RELATED"/>
    <property type="match status" value="1"/>
</dbReference>
<dbReference type="EMBL" id="BAABFO010000014">
    <property type="protein sequence ID" value="GAA4336176.1"/>
    <property type="molecule type" value="Genomic_DNA"/>
</dbReference>
<dbReference type="Proteomes" id="UP001501671">
    <property type="component" value="Unassembled WGS sequence"/>
</dbReference>
<evidence type="ECO:0000259" key="2">
    <source>
        <dbReference type="Pfam" id="PF03972"/>
    </source>
</evidence>
<dbReference type="InterPro" id="IPR045336">
    <property type="entry name" value="MmgE_PrpD_N"/>
</dbReference>
<evidence type="ECO:0000313" key="4">
    <source>
        <dbReference type="EMBL" id="GAA4336176.1"/>
    </source>
</evidence>
<dbReference type="Pfam" id="PF19305">
    <property type="entry name" value="MmgE_PrpD_C"/>
    <property type="match status" value="1"/>
</dbReference>
<comment type="similarity">
    <text evidence="1">Belongs to the PrpD family.</text>
</comment>
<dbReference type="InterPro" id="IPR042188">
    <property type="entry name" value="MmgE/PrpD_sf_2"/>
</dbReference>
<proteinExistence type="inferred from homology"/>
<organism evidence="4 5">
    <name type="scientific">Pigmentiphaga soli</name>
    <dbReference type="NCBI Taxonomy" id="1007095"/>
    <lineage>
        <taxon>Bacteria</taxon>
        <taxon>Pseudomonadati</taxon>
        <taxon>Pseudomonadota</taxon>
        <taxon>Betaproteobacteria</taxon>
        <taxon>Burkholderiales</taxon>
        <taxon>Alcaligenaceae</taxon>
        <taxon>Pigmentiphaga</taxon>
    </lineage>
</organism>
<dbReference type="Gene3D" id="1.10.4100.10">
    <property type="entry name" value="2-methylcitrate dehydratase PrpD"/>
    <property type="match status" value="1"/>
</dbReference>
<feature type="domain" description="MmgE/PrpD C-terminal" evidence="3">
    <location>
        <begin position="274"/>
        <end position="420"/>
    </location>
</feature>
<gene>
    <name evidence="4" type="ORF">GCM10023144_30240</name>
</gene>
<dbReference type="SUPFAM" id="SSF103378">
    <property type="entry name" value="2-methylcitrate dehydratase PrpD"/>
    <property type="match status" value="1"/>
</dbReference>
<accession>A0ABP8H9U1</accession>
<comment type="caution">
    <text evidence="4">The sequence shown here is derived from an EMBL/GenBank/DDBJ whole genome shotgun (WGS) entry which is preliminary data.</text>
</comment>
<evidence type="ECO:0000313" key="5">
    <source>
        <dbReference type="Proteomes" id="UP001501671"/>
    </source>
</evidence>
<dbReference type="InterPro" id="IPR042183">
    <property type="entry name" value="MmgE/PrpD_sf_1"/>
</dbReference>
<feature type="domain" description="MmgE/PrpD N-terminal" evidence="2">
    <location>
        <begin position="13"/>
        <end position="250"/>
    </location>
</feature>